<dbReference type="InterPro" id="IPR002173">
    <property type="entry name" value="Carboh/pur_kinase_PfkB_CS"/>
</dbReference>
<keyword evidence="2" id="KW-0808">Transferase</keyword>
<organism evidence="7 8">
    <name type="scientific">Helicovermis profundi</name>
    <dbReference type="NCBI Taxonomy" id="3065157"/>
    <lineage>
        <taxon>Bacteria</taxon>
        <taxon>Bacillati</taxon>
        <taxon>Bacillota</taxon>
        <taxon>Clostridia</taxon>
        <taxon>Helicovermis</taxon>
    </lineage>
</organism>
<name>A0AAU9E1N7_9FIRM</name>
<dbReference type="SUPFAM" id="SSF53613">
    <property type="entry name" value="Ribokinase-like"/>
    <property type="match status" value="1"/>
</dbReference>
<keyword evidence="8" id="KW-1185">Reference proteome</keyword>
<dbReference type="Gene3D" id="3.40.1190.20">
    <property type="match status" value="1"/>
</dbReference>
<evidence type="ECO:0000256" key="4">
    <source>
        <dbReference type="ARBA" id="ARBA00022777"/>
    </source>
</evidence>
<dbReference type="EMBL" id="AP028654">
    <property type="protein sequence ID" value="BEP28374.1"/>
    <property type="molecule type" value="Genomic_DNA"/>
</dbReference>
<proteinExistence type="inferred from homology"/>
<reference evidence="7 8" key="1">
    <citation type="submission" date="2023-08" db="EMBL/GenBank/DDBJ databases">
        <title>Helicovermis profunda gen. nov., sp. nov., a novel mesophilic, fermentative bacterium within the Bacillota from a deep-sea hydrothermal vent chimney.</title>
        <authorList>
            <person name="Miyazaki U."/>
            <person name="Mizutani D."/>
            <person name="Hashimoto Y."/>
            <person name="Tame A."/>
            <person name="Sawayama S."/>
            <person name="Miyazaki J."/>
            <person name="Takai K."/>
            <person name="Nakagawa S."/>
        </authorList>
    </citation>
    <scope>NUCLEOTIDE SEQUENCE [LARGE SCALE GENOMIC DNA]</scope>
    <source>
        <strain evidence="7 8">S502</strain>
    </source>
</reference>
<keyword evidence="4 7" id="KW-0418">Kinase</keyword>
<accession>A0AAU9E1N7</accession>
<feature type="domain" description="Carbohydrate kinase PfkB" evidence="6">
    <location>
        <begin position="3"/>
        <end position="303"/>
    </location>
</feature>
<dbReference type="RefSeq" id="WP_338536698.1">
    <property type="nucleotide sequence ID" value="NZ_AP028654.1"/>
</dbReference>
<sequence length="318" mass="35000">MDILAIGELLIDFTPSSNDIHKYSANPGGAPCNFLTMAANTGLETSFIGKVGDDSFGNYLKNIIEEKKIDTKGLILDPNYNTTLAFVHLNGNGERSFSFYRKDCADINLTTNEIDFKQIDKAKLVHFGSLSFTNEPLRSTTYSFLDYAKSKNKLITYDPNYRPSLWENVSLAKEQMLKGLSYCHILKVSDDELKLLSGETDLILGCEILAKYDIKLICVTLGEKGVFYFSKGFSGFVGGFNSKVIDTTGAGDTFFGALVSKFIINNMDINNINKSILIDSLKFANAAASICVENFGGIPSIPTNDQVNIRLSSNLISK</sequence>
<evidence type="ECO:0000256" key="3">
    <source>
        <dbReference type="ARBA" id="ARBA00022741"/>
    </source>
</evidence>
<dbReference type="PROSITE" id="PS00584">
    <property type="entry name" value="PFKB_KINASES_2"/>
    <property type="match status" value="1"/>
</dbReference>
<dbReference type="InterPro" id="IPR029056">
    <property type="entry name" value="Ribokinase-like"/>
</dbReference>
<evidence type="ECO:0000313" key="7">
    <source>
        <dbReference type="EMBL" id="BEP28374.1"/>
    </source>
</evidence>
<dbReference type="CDD" id="cd01167">
    <property type="entry name" value="bac_FRK"/>
    <property type="match status" value="1"/>
</dbReference>
<evidence type="ECO:0000256" key="1">
    <source>
        <dbReference type="ARBA" id="ARBA00010688"/>
    </source>
</evidence>
<gene>
    <name evidence="7" type="ORF">HLPR_07050</name>
</gene>
<dbReference type="PANTHER" id="PTHR43085">
    <property type="entry name" value="HEXOKINASE FAMILY MEMBER"/>
    <property type="match status" value="1"/>
</dbReference>
<dbReference type="GO" id="GO:0016301">
    <property type="term" value="F:kinase activity"/>
    <property type="evidence" value="ECO:0007669"/>
    <property type="project" value="UniProtKB-KW"/>
</dbReference>
<dbReference type="InterPro" id="IPR011611">
    <property type="entry name" value="PfkB_dom"/>
</dbReference>
<evidence type="ECO:0000313" key="8">
    <source>
        <dbReference type="Proteomes" id="UP001321786"/>
    </source>
</evidence>
<dbReference type="Pfam" id="PF00294">
    <property type="entry name" value="PfkB"/>
    <property type="match status" value="1"/>
</dbReference>
<evidence type="ECO:0000259" key="6">
    <source>
        <dbReference type="Pfam" id="PF00294"/>
    </source>
</evidence>
<dbReference type="PANTHER" id="PTHR43085:SF1">
    <property type="entry name" value="PSEUDOURIDINE KINASE-RELATED"/>
    <property type="match status" value="1"/>
</dbReference>
<comment type="similarity">
    <text evidence="1">Belongs to the carbohydrate kinase PfkB family.</text>
</comment>
<dbReference type="InterPro" id="IPR050306">
    <property type="entry name" value="PfkB_Carbo_kinase"/>
</dbReference>
<keyword evidence="3" id="KW-0547">Nucleotide-binding</keyword>
<evidence type="ECO:0000256" key="2">
    <source>
        <dbReference type="ARBA" id="ARBA00022679"/>
    </source>
</evidence>
<keyword evidence="5" id="KW-0067">ATP-binding</keyword>
<protein>
    <submittedName>
        <fullName evidence="7">Carbohydrate kinase</fullName>
    </submittedName>
</protein>
<evidence type="ECO:0000256" key="5">
    <source>
        <dbReference type="ARBA" id="ARBA00022840"/>
    </source>
</evidence>
<dbReference type="KEGG" id="hprf:HLPR_07050"/>
<dbReference type="Proteomes" id="UP001321786">
    <property type="component" value="Chromosome"/>
</dbReference>
<dbReference type="GO" id="GO:0005524">
    <property type="term" value="F:ATP binding"/>
    <property type="evidence" value="ECO:0007669"/>
    <property type="project" value="UniProtKB-KW"/>
</dbReference>
<dbReference type="AlphaFoldDB" id="A0AAU9E1N7"/>